<name>A0A7Z0JAE7_9ACTN</name>
<dbReference type="PANTHER" id="PTHR24421">
    <property type="entry name" value="NITRATE/NITRITE SENSOR PROTEIN NARX-RELATED"/>
    <property type="match status" value="1"/>
</dbReference>
<feature type="transmembrane region" description="Helical" evidence="9">
    <location>
        <begin position="87"/>
        <end position="108"/>
    </location>
</feature>
<dbReference type="RefSeq" id="WP_179823437.1">
    <property type="nucleotide sequence ID" value="NZ_JACCFS010000001.1"/>
</dbReference>
<keyword evidence="4" id="KW-0808">Transferase</keyword>
<evidence type="ECO:0000256" key="6">
    <source>
        <dbReference type="ARBA" id="ARBA00022777"/>
    </source>
</evidence>
<evidence type="ECO:0000256" key="2">
    <source>
        <dbReference type="ARBA" id="ARBA00012438"/>
    </source>
</evidence>
<proteinExistence type="predicted"/>
<dbReference type="Pfam" id="PF07730">
    <property type="entry name" value="HisKA_3"/>
    <property type="match status" value="1"/>
</dbReference>
<dbReference type="Proteomes" id="UP000572051">
    <property type="component" value="Unassembled WGS sequence"/>
</dbReference>
<evidence type="ECO:0000256" key="5">
    <source>
        <dbReference type="ARBA" id="ARBA00022741"/>
    </source>
</evidence>
<keyword evidence="7" id="KW-0067">ATP-binding</keyword>
<dbReference type="SMART" id="SM00387">
    <property type="entry name" value="HATPase_c"/>
    <property type="match status" value="1"/>
</dbReference>
<dbReference type="GO" id="GO:0005524">
    <property type="term" value="F:ATP binding"/>
    <property type="evidence" value="ECO:0007669"/>
    <property type="project" value="UniProtKB-KW"/>
</dbReference>
<dbReference type="Pfam" id="PF02518">
    <property type="entry name" value="HATPase_c"/>
    <property type="match status" value="1"/>
</dbReference>
<dbReference type="InterPro" id="IPR011712">
    <property type="entry name" value="Sig_transdc_His_kin_sub3_dim/P"/>
</dbReference>
<gene>
    <name evidence="11" type="ORF">HNR10_002578</name>
</gene>
<keyword evidence="9" id="KW-0472">Membrane</keyword>
<feature type="transmembrane region" description="Helical" evidence="9">
    <location>
        <begin position="143"/>
        <end position="159"/>
    </location>
</feature>
<evidence type="ECO:0000259" key="10">
    <source>
        <dbReference type="SMART" id="SM00387"/>
    </source>
</evidence>
<organism evidence="11 12">
    <name type="scientific">Nocardiopsis aegyptia</name>
    <dbReference type="NCBI Taxonomy" id="220378"/>
    <lineage>
        <taxon>Bacteria</taxon>
        <taxon>Bacillati</taxon>
        <taxon>Actinomycetota</taxon>
        <taxon>Actinomycetes</taxon>
        <taxon>Streptosporangiales</taxon>
        <taxon>Nocardiopsidaceae</taxon>
        <taxon>Nocardiopsis</taxon>
    </lineage>
</organism>
<evidence type="ECO:0000256" key="7">
    <source>
        <dbReference type="ARBA" id="ARBA00022840"/>
    </source>
</evidence>
<dbReference type="PANTHER" id="PTHR24421:SF10">
    <property type="entry name" value="NITRATE_NITRITE SENSOR PROTEIN NARQ"/>
    <property type="match status" value="1"/>
</dbReference>
<feature type="transmembrane region" description="Helical" evidence="9">
    <location>
        <begin position="114"/>
        <end position="136"/>
    </location>
</feature>
<evidence type="ECO:0000256" key="8">
    <source>
        <dbReference type="ARBA" id="ARBA00023012"/>
    </source>
</evidence>
<dbReference type="AlphaFoldDB" id="A0A7Z0JAE7"/>
<dbReference type="GO" id="GO:0000155">
    <property type="term" value="F:phosphorelay sensor kinase activity"/>
    <property type="evidence" value="ECO:0007669"/>
    <property type="project" value="InterPro"/>
</dbReference>
<reference evidence="11 12" key="1">
    <citation type="submission" date="2020-07" db="EMBL/GenBank/DDBJ databases">
        <title>Sequencing the genomes of 1000 actinobacteria strains.</title>
        <authorList>
            <person name="Klenk H.-P."/>
        </authorList>
    </citation>
    <scope>NUCLEOTIDE SEQUENCE [LARGE SCALE GENOMIC DNA]</scope>
    <source>
        <strain evidence="11 12">DSM 44442</strain>
    </source>
</reference>
<accession>A0A7Z0JAE7</accession>
<dbReference type="GO" id="GO:0016020">
    <property type="term" value="C:membrane"/>
    <property type="evidence" value="ECO:0007669"/>
    <property type="project" value="InterPro"/>
</dbReference>
<evidence type="ECO:0000256" key="4">
    <source>
        <dbReference type="ARBA" id="ARBA00022679"/>
    </source>
</evidence>
<evidence type="ECO:0000313" key="11">
    <source>
        <dbReference type="EMBL" id="NYJ34697.1"/>
    </source>
</evidence>
<comment type="catalytic activity">
    <reaction evidence="1">
        <text>ATP + protein L-histidine = ADP + protein N-phospho-L-histidine.</text>
        <dbReference type="EC" id="2.7.13.3"/>
    </reaction>
</comment>
<dbReference type="EC" id="2.7.13.3" evidence="2"/>
<keyword evidence="6 11" id="KW-0418">Kinase</keyword>
<dbReference type="GO" id="GO:0046983">
    <property type="term" value="F:protein dimerization activity"/>
    <property type="evidence" value="ECO:0007669"/>
    <property type="project" value="InterPro"/>
</dbReference>
<dbReference type="InterPro" id="IPR036890">
    <property type="entry name" value="HATPase_C_sf"/>
</dbReference>
<keyword evidence="9" id="KW-0812">Transmembrane</keyword>
<dbReference type="InterPro" id="IPR050482">
    <property type="entry name" value="Sensor_HK_TwoCompSys"/>
</dbReference>
<dbReference type="SUPFAM" id="SSF55874">
    <property type="entry name" value="ATPase domain of HSP90 chaperone/DNA topoisomerase II/histidine kinase"/>
    <property type="match status" value="1"/>
</dbReference>
<evidence type="ECO:0000313" key="12">
    <source>
        <dbReference type="Proteomes" id="UP000572051"/>
    </source>
</evidence>
<dbReference type="Gene3D" id="1.20.5.1930">
    <property type="match status" value="1"/>
</dbReference>
<feature type="transmembrane region" description="Helical" evidence="9">
    <location>
        <begin position="20"/>
        <end position="41"/>
    </location>
</feature>
<dbReference type="CDD" id="cd16917">
    <property type="entry name" value="HATPase_UhpB-NarQ-NarX-like"/>
    <property type="match status" value="1"/>
</dbReference>
<keyword evidence="3" id="KW-0597">Phosphoprotein</keyword>
<evidence type="ECO:0000256" key="9">
    <source>
        <dbReference type="SAM" id="Phobius"/>
    </source>
</evidence>
<evidence type="ECO:0000256" key="1">
    <source>
        <dbReference type="ARBA" id="ARBA00000085"/>
    </source>
</evidence>
<dbReference type="EMBL" id="JACCFS010000001">
    <property type="protein sequence ID" value="NYJ34697.1"/>
    <property type="molecule type" value="Genomic_DNA"/>
</dbReference>
<feature type="transmembrane region" description="Helical" evidence="9">
    <location>
        <begin position="165"/>
        <end position="186"/>
    </location>
</feature>
<comment type="caution">
    <text evidence="11">The sequence shown here is derived from an EMBL/GenBank/DDBJ whole genome shotgun (WGS) entry which is preliminary data.</text>
</comment>
<feature type="domain" description="Histidine kinase/HSP90-like ATPase" evidence="10">
    <location>
        <begin position="310"/>
        <end position="403"/>
    </location>
</feature>
<sequence length="421" mass="43957">MALNRAFGRIGDRLPTVVGALPRSVLVIVAVLLTAVLLQSTTSLVNDLSDPTWPGPPPTPMSYLPLVSGALATLLALLALRPRSGPVLTTGATVSASLGVAAVSALLWPVPKGTFGFGFVMAEVLPLLVLLTLTALRSRPWQITAVCLAAFAAALSDYLREPVFWSGQITTALGFVAVGLSPGLYLRWREAQRRTYVERARGQERLAIARDLHDVVAHEVTGIVVQAQALRHIADRDPAAVRDALPEIEAAGTRALESMRAMVARLREPGEAPLAPSPAEGLAALAAPAAAGRPEVRVSVDGRMSDLPTDVATTVLRVAQESVTNALRYARGAALVGVEVAIAADELRLRVHDDGRGGAPPVGGGHGLVGMAERVRLLGGDLTAGPGDHGHGWTVRARLPLTAATVPTTTAGAHDDRNEDA</sequence>
<feature type="transmembrane region" description="Helical" evidence="9">
    <location>
        <begin position="61"/>
        <end position="80"/>
    </location>
</feature>
<protein>
    <recommendedName>
        <fullName evidence="2">histidine kinase</fullName>
        <ecNumber evidence="2">2.7.13.3</ecNumber>
    </recommendedName>
</protein>
<dbReference type="Gene3D" id="3.30.565.10">
    <property type="entry name" value="Histidine kinase-like ATPase, C-terminal domain"/>
    <property type="match status" value="1"/>
</dbReference>
<evidence type="ECO:0000256" key="3">
    <source>
        <dbReference type="ARBA" id="ARBA00022553"/>
    </source>
</evidence>
<keyword evidence="5" id="KW-0547">Nucleotide-binding</keyword>
<keyword evidence="12" id="KW-1185">Reference proteome</keyword>
<keyword evidence="8" id="KW-0902">Two-component regulatory system</keyword>
<keyword evidence="9" id="KW-1133">Transmembrane helix</keyword>
<dbReference type="InterPro" id="IPR003594">
    <property type="entry name" value="HATPase_dom"/>
</dbReference>